<dbReference type="EMBL" id="KZ502442">
    <property type="protein sequence ID" value="PKU78683.1"/>
    <property type="molecule type" value="Genomic_DNA"/>
</dbReference>
<sequence>MGCFLGCFRIKDDDSRRCHLFSKLYSWKKRDLVLDRNQYTSVVSCEDRGISSDKAERETLEENFDGDDSICEKLRQEAKFLKSCGAILETPIEIRKSSVEQSVASDPCCIKLNWDQQLEKNDDLPILDSETLIFEEEKPKSCGRDENNGTTKKMVRFEELNHSIVEKINADALEISPQTENQIQPYGSESPYPTPLNLVDGMQTPGTIYPQNSENFRTGRIRAQFVYPVPDLSQKSFELNVLCEDRENTQKVPPASLKKELRPPLPRVETKNNTDFRKEPSHSDQSPDEDRPIIGAAAAHWNDEDPSRISPKQWDGNGIPNSTTKYKEDQKVSWHATPFEVRLEKALSDEKVYPPRKLEGRLVEVDEDECSE</sequence>
<dbReference type="GO" id="GO:0007142">
    <property type="term" value="P:male meiosis II"/>
    <property type="evidence" value="ECO:0007669"/>
    <property type="project" value="InterPro"/>
</dbReference>
<dbReference type="InterPro" id="IPR039300">
    <property type="entry name" value="JASON"/>
</dbReference>
<protein>
    <recommendedName>
        <fullName evidence="4">Protein JASON</fullName>
    </recommendedName>
</protein>
<gene>
    <name evidence="2" type="ORF">MA16_Dca000026</name>
</gene>
<evidence type="ECO:0000313" key="2">
    <source>
        <dbReference type="EMBL" id="PKU78683.1"/>
    </source>
</evidence>
<reference evidence="2 3" key="1">
    <citation type="journal article" date="2016" name="Sci. Rep.">
        <title>The Dendrobium catenatum Lindl. genome sequence provides insights into polysaccharide synthase, floral development and adaptive evolution.</title>
        <authorList>
            <person name="Zhang G.Q."/>
            <person name="Xu Q."/>
            <person name="Bian C."/>
            <person name="Tsai W.C."/>
            <person name="Yeh C.M."/>
            <person name="Liu K.W."/>
            <person name="Yoshida K."/>
            <person name="Zhang L.S."/>
            <person name="Chang S.B."/>
            <person name="Chen F."/>
            <person name="Shi Y."/>
            <person name="Su Y.Y."/>
            <person name="Zhang Y.Q."/>
            <person name="Chen L.J."/>
            <person name="Yin Y."/>
            <person name="Lin M."/>
            <person name="Huang H."/>
            <person name="Deng H."/>
            <person name="Wang Z.W."/>
            <person name="Zhu S.L."/>
            <person name="Zhao X."/>
            <person name="Deng C."/>
            <person name="Niu S.C."/>
            <person name="Huang J."/>
            <person name="Wang M."/>
            <person name="Liu G.H."/>
            <person name="Yang H.J."/>
            <person name="Xiao X.J."/>
            <person name="Hsiao Y.Y."/>
            <person name="Wu W.L."/>
            <person name="Chen Y.Y."/>
            <person name="Mitsuda N."/>
            <person name="Ohme-Takagi M."/>
            <person name="Luo Y.B."/>
            <person name="Van de Peer Y."/>
            <person name="Liu Z.J."/>
        </authorList>
    </citation>
    <scope>NUCLEOTIDE SEQUENCE [LARGE SCALE GENOMIC DNA]</scope>
    <source>
        <tissue evidence="2">The whole plant</tissue>
    </source>
</reference>
<dbReference type="Proteomes" id="UP000233837">
    <property type="component" value="Unassembled WGS sequence"/>
</dbReference>
<evidence type="ECO:0000256" key="1">
    <source>
        <dbReference type="SAM" id="MobiDB-lite"/>
    </source>
</evidence>
<feature type="compositionally biased region" description="Basic and acidic residues" evidence="1">
    <location>
        <begin position="257"/>
        <end position="282"/>
    </location>
</feature>
<dbReference type="OrthoDB" id="1932581at2759"/>
<proteinExistence type="predicted"/>
<evidence type="ECO:0000313" key="3">
    <source>
        <dbReference type="Proteomes" id="UP000233837"/>
    </source>
</evidence>
<dbReference type="STRING" id="906689.A0A2I0WSQ7"/>
<name>A0A2I0WSQ7_9ASPA</name>
<dbReference type="PANTHER" id="PTHR33318:SF5">
    <property type="entry name" value="OS06G0670100 PROTEIN"/>
    <property type="match status" value="1"/>
</dbReference>
<keyword evidence="3" id="KW-1185">Reference proteome</keyword>
<accession>A0A2I0WSQ7</accession>
<dbReference type="PANTHER" id="PTHR33318">
    <property type="entry name" value="ASPARTYL/GLUTAMYL-TRNA(ASN/GLN) AMIDOTRANSFERASE SUBUNIT"/>
    <property type="match status" value="1"/>
</dbReference>
<reference evidence="2 3" key="2">
    <citation type="journal article" date="2017" name="Nature">
        <title>The Apostasia genome and the evolution of orchids.</title>
        <authorList>
            <person name="Zhang G.Q."/>
            <person name="Liu K.W."/>
            <person name="Li Z."/>
            <person name="Lohaus R."/>
            <person name="Hsiao Y.Y."/>
            <person name="Niu S.C."/>
            <person name="Wang J.Y."/>
            <person name="Lin Y.C."/>
            <person name="Xu Q."/>
            <person name="Chen L.J."/>
            <person name="Yoshida K."/>
            <person name="Fujiwara S."/>
            <person name="Wang Z.W."/>
            <person name="Zhang Y.Q."/>
            <person name="Mitsuda N."/>
            <person name="Wang M."/>
            <person name="Liu G.H."/>
            <person name="Pecoraro L."/>
            <person name="Huang H.X."/>
            <person name="Xiao X.J."/>
            <person name="Lin M."/>
            <person name="Wu X.Y."/>
            <person name="Wu W.L."/>
            <person name="Chen Y.Y."/>
            <person name="Chang S.B."/>
            <person name="Sakamoto S."/>
            <person name="Ohme-Takagi M."/>
            <person name="Yagi M."/>
            <person name="Zeng S.J."/>
            <person name="Shen C.Y."/>
            <person name="Yeh C.M."/>
            <person name="Luo Y.B."/>
            <person name="Tsai W.C."/>
            <person name="Van de Peer Y."/>
            <person name="Liu Z.J."/>
        </authorList>
    </citation>
    <scope>NUCLEOTIDE SEQUENCE [LARGE SCALE GENOMIC DNA]</scope>
    <source>
        <tissue evidence="2">The whole plant</tissue>
    </source>
</reference>
<dbReference type="AlphaFoldDB" id="A0A2I0WSQ7"/>
<organism evidence="2 3">
    <name type="scientific">Dendrobium catenatum</name>
    <dbReference type="NCBI Taxonomy" id="906689"/>
    <lineage>
        <taxon>Eukaryota</taxon>
        <taxon>Viridiplantae</taxon>
        <taxon>Streptophyta</taxon>
        <taxon>Embryophyta</taxon>
        <taxon>Tracheophyta</taxon>
        <taxon>Spermatophyta</taxon>
        <taxon>Magnoliopsida</taxon>
        <taxon>Liliopsida</taxon>
        <taxon>Asparagales</taxon>
        <taxon>Orchidaceae</taxon>
        <taxon>Epidendroideae</taxon>
        <taxon>Malaxideae</taxon>
        <taxon>Dendrobiinae</taxon>
        <taxon>Dendrobium</taxon>
    </lineage>
</organism>
<evidence type="ECO:0008006" key="4">
    <source>
        <dbReference type="Google" id="ProtNLM"/>
    </source>
</evidence>
<feature type="region of interest" description="Disordered" evidence="1">
    <location>
        <begin position="247"/>
        <end position="332"/>
    </location>
</feature>